<sequence length="71" mass="8132">VQEEQGCEAYELHRVISGSGRFLMVERWETQTDVDRHIMGKPYRELLVKLRGVADVSVTRSEAIRMGFAGH</sequence>
<protein>
    <submittedName>
        <fullName evidence="2">Antibiotic biosynthesis monooxygenase</fullName>
    </submittedName>
</protein>
<dbReference type="Pfam" id="PF03992">
    <property type="entry name" value="ABM"/>
    <property type="match status" value="1"/>
</dbReference>
<evidence type="ECO:0000313" key="2">
    <source>
        <dbReference type="EMBL" id="MCS5737450.1"/>
    </source>
</evidence>
<dbReference type="Proteomes" id="UP001165586">
    <property type="component" value="Unassembled WGS sequence"/>
</dbReference>
<feature type="domain" description="ABM" evidence="1">
    <location>
        <begin position="2"/>
        <end position="37"/>
    </location>
</feature>
<dbReference type="EMBL" id="JANLCJ010000719">
    <property type="protein sequence ID" value="MCS5737450.1"/>
    <property type="molecule type" value="Genomic_DNA"/>
</dbReference>
<dbReference type="Gene3D" id="3.30.70.100">
    <property type="match status" value="1"/>
</dbReference>
<gene>
    <name evidence="2" type="ORF">N1032_27345</name>
</gene>
<reference evidence="2" key="1">
    <citation type="submission" date="2022-08" db="EMBL/GenBank/DDBJ databases">
        <authorList>
            <person name="Deng Y."/>
            <person name="Han X.-F."/>
            <person name="Zhang Y.-Q."/>
        </authorList>
    </citation>
    <scope>NUCLEOTIDE SEQUENCE</scope>
    <source>
        <strain evidence="2">CPCC 203386</strain>
    </source>
</reference>
<organism evidence="2 3">
    <name type="scientific">Herbiconiux daphne</name>
    <dbReference type="NCBI Taxonomy" id="2970914"/>
    <lineage>
        <taxon>Bacteria</taxon>
        <taxon>Bacillati</taxon>
        <taxon>Actinomycetota</taxon>
        <taxon>Actinomycetes</taxon>
        <taxon>Micrococcales</taxon>
        <taxon>Microbacteriaceae</taxon>
        <taxon>Herbiconiux</taxon>
    </lineage>
</organism>
<evidence type="ECO:0000259" key="1">
    <source>
        <dbReference type="Pfam" id="PF03992"/>
    </source>
</evidence>
<keyword evidence="2" id="KW-0503">Monooxygenase</keyword>
<keyword evidence="3" id="KW-1185">Reference proteome</keyword>
<accession>A0ABT2HBX4</accession>
<dbReference type="RefSeq" id="WP_259543849.1">
    <property type="nucleotide sequence ID" value="NZ_JANLCJ010000719.1"/>
</dbReference>
<feature type="non-terminal residue" evidence="2">
    <location>
        <position position="1"/>
    </location>
</feature>
<proteinExistence type="predicted"/>
<evidence type="ECO:0000313" key="3">
    <source>
        <dbReference type="Proteomes" id="UP001165586"/>
    </source>
</evidence>
<dbReference type="GO" id="GO:0004497">
    <property type="term" value="F:monooxygenase activity"/>
    <property type="evidence" value="ECO:0007669"/>
    <property type="project" value="UniProtKB-KW"/>
</dbReference>
<dbReference type="SUPFAM" id="SSF54909">
    <property type="entry name" value="Dimeric alpha+beta barrel"/>
    <property type="match status" value="1"/>
</dbReference>
<dbReference type="InterPro" id="IPR011008">
    <property type="entry name" value="Dimeric_a/b-barrel"/>
</dbReference>
<keyword evidence="2" id="KW-0560">Oxidoreductase</keyword>
<comment type="caution">
    <text evidence="2">The sequence shown here is derived from an EMBL/GenBank/DDBJ whole genome shotgun (WGS) entry which is preliminary data.</text>
</comment>
<name>A0ABT2HBX4_9MICO</name>
<dbReference type="InterPro" id="IPR007138">
    <property type="entry name" value="ABM_dom"/>
</dbReference>